<evidence type="ECO:0000313" key="3">
    <source>
        <dbReference type="Proteomes" id="UP000663862"/>
    </source>
</evidence>
<accession>A0A821G6S7</accession>
<evidence type="ECO:0000256" key="1">
    <source>
        <dbReference type="SAM" id="MobiDB-lite"/>
    </source>
</evidence>
<sequence>MLPKTSLPPKEVCVTRVSRRSGHQSEEVPPIRSSSLKPIHVTRLSRRSGNRSQTVLLGRKWSPKGVRITKLSRRSENQSPPMVSIQSASLQDFYGMQVSHRSGDRLLEIPDSFSLETGTPSITGQHETISPIDNKK</sequence>
<proteinExistence type="predicted"/>
<gene>
    <name evidence="2" type="ORF">TSG867_LOCUS31371</name>
</gene>
<feature type="compositionally biased region" description="Polar residues" evidence="1">
    <location>
        <begin position="117"/>
        <end position="128"/>
    </location>
</feature>
<protein>
    <submittedName>
        <fullName evidence="2">Uncharacterized protein</fullName>
    </submittedName>
</protein>
<feature type="non-terminal residue" evidence="2">
    <location>
        <position position="1"/>
    </location>
</feature>
<comment type="caution">
    <text evidence="2">The sequence shown here is derived from an EMBL/GenBank/DDBJ whole genome shotgun (WGS) entry which is preliminary data.</text>
</comment>
<feature type="region of interest" description="Disordered" evidence="1">
    <location>
        <begin position="117"/>
        <end position="136"/>
    </location>
</feature>
<evidence type="ECO:0000313" key="2">
    <source>
        <dbReference type="EMBL" id="CAF4661513.1"/>
    </source>
</evidence>
<name>A0A821G6S7_9BILA</name>
<dbReference type="EMBL" id="CAJOBQ010005750">
    <property type="protein sequence ID" value="CAF4661513.1"/>
    <property type="molecule type" value="Genomic_DNA"/>
</dbReference>
<reference evidence="2" key="1">
    <citation type="submission" date="2021-02" db="EMBL/GenBank/DDBJ databases">
        <authorList>
            <person name="Nowell W R."/>
        </authorList>
    </citation>
    <scope>NUCLEOTIDE SEQUENCE</scope>
</reference>
<feature type="region of interest" description="Disordered" evidence="1">
    <location>
        <begin position="1"/>
        <end position="35"/>
    </location>
</feature>
<dbReference type="AlphaFoldDB" id="A0A821G6S7"/>
<dbReference type="Proteomes" id="UP000663862">
    <property type="component" value="Unassembled WGS sequence"/>
</dbReference>
<organism evidence="2 3">
    <name type="scientific">Rotaria socialis</name>
    <dbReference type="NCBI Taxonomy" id="392032"/>
    <lineage>
        <taxon>Eukaryota</taxon>
        <taxon>Metazoa</taxon>
        <taxon>Spiralia</taxon>
        <taxon>Gnathifera</taxon>
        <taxon>Rotifera</taxon>
        <taxon>Eurotatoria</taxon>
        <taxon>Bdelloidea</taxon>
        <taxon>Philodinida</taxon>
        <taxon>Philodinidae</taxon>
        <taxon>Rotaria</taxon>
    </lineage>
</organism>